<evidence type="ECO:0000256" key="1">
    <source>
        <dbReference type="PROSITE-ProRule" id="PRU00339"/>
    </source>
</evidence>
<sequence length="398" mass="45083">MQAQRSIHTPQPSGRAKEPRPRGGAPLVSVCMPSFNHAAFLPTAIESVLKQTYPYVQLIIVDDGSTDKSLEIAQGYASRYPERVQVFTHEGNAHRGVSATANLAFQRSSGGYWCGLSSDDAFVRDKVERQVTFLAEHPEIGLVYGPATVIDADGRRVGLTFARDLSREPDPLRSLLEGNYLHPRTVMVRRDCLEKVGLRDESLEYDDWELWIRIAAHYKIAFLPGPVAYYRIHPTSTAIGQPPEFHRDRNLEVMQALEAKTFKVGGALVNPFNRAMIKLNLAYLYFCAADLNRAAEAMKAAIAIDPAVLLEYRFLAGWLIRRQREVALFTRSEARDYIGWFTAHASVYAPTDMRRTGALDAIWRLKFALLLGKYGFVSRQWLRRGELLLETLRAKWRR</sequence>
<proteinExistence type="predicted"/>
<keyword evidence="4" id="KW-0808">Transferase</keyword>
<feature type="region of interest" description="Disordered" evidence="2">
    <location>
        <begin position="1"/>
        <end position="23"/>
    </location>
</feature>
<evidence type="ECO:0000313" key="4">
    <source>
        <dbReference type="EMBL" id="TMI87871.1"/>
    </source>
</evidence>
<dbReference type="PANTHER" id="PTHR22916">
    <property type="entry name" value="GLYCOSYLTRANSFERASE"/>
    <property type="match status" value="1"/>
</dbReference>
<dbReference type="InterPro" id="IPR019734">
    <property type="entry name" value="TPR_rpt"/>
</dbReference>
<reference evidence="4 5" key="1">
    <citation type="journal article" date="2019" name="Nat. Microbiol.">
        <title>Mediterranean grassland soil C-N compound turnover is dependent on rainfall and depth, and is mediated by genomically divergent microorganisms.</title>
        <authorList>
            <person name="Diamond S."/>
            <person name="Andeer P.F."/>
            <person name="Li Z."/>
            <person name="Crits-Christoph A."/>
            <person name="Burstein D."/>
            <person name="Anantharaman K."/>
            <person name="Lane K.R."/>
            <person name="Thomas B.C."/>
            <person name="Pan C."/>
            <person name="Northen T.R."/>
            <person name="Banfield J.F."/>
        </authorList>
    </citation>
    <scope>NUCLEOTIDE SEQUENCE [LARGE SCALE GENOMIC DNA]</scope>
    <source>
        <strain evidence="4">NP_3</strain>
    </source>
</reference>
<evidence type="ECO:0000313" key="5">
    <source>
        <dbReference type="Proteomes" id="UP000318509"/>
    </source>
</evidence>
<comment type="caution">
    <text evidence="4">The sequence shown here is derived from an EMBL/GenBank/DDBJ whole genome shotgun (WGS) entry which is preliminary data.</text>
</comment>
<evidence type="ECO:0000256" key="2">
    <source>
        <dbReference type="SAM" id="MobiDB-lite"/>
    </source>
</evidence>
<dbReference type="Gene3D" id="3.90.550.10">
    <property type="entry name" value="Spore Coat Polysaccharide Biosynthesis Protein SpsA, Chain A"/>
    <property type="match status" value="1"/>
</dbReference>
<feature type="domain" description="Glycosyltransferase 2-like" evidence="3">
    <location>
        <begin position="29"/>
        <end position="194"/>
    </location>
</feature>
<dbReference type="PANTHER" id="PTHR22916:SF3">
    <property type="entry name" value="UDP-GLCNAC:BETAGAL BETA-1,3-N-ACETYLGLUCOSAMINYLTRANSFERASE-LIKE PROTEIN 1"/>
    <property type="match status" value="1"/>
</dbReference>
<dbReference type="EMBL" id="VBAK01000150">
    <property type="protein sequence ID" value="TMI87871.1"/>
    <property type="molecule type" value="Genomic_DNA"/>
</dbReference>
<organism evidence="4 5">
    <name type="scientific">Candidatus Segetimicrobium genomatis</name>
    <dbReference type="NCBI Taxonomy" id="2569760"/>
    <lineage>
        <taxon>Bacteria</taxon>
        <taxon>Bacillati</taxon>
        <taxon>Candidatus Sysuimicrobiota</taxon>
        <taxon>Candidatus Sysuimicrobiia</taxon>
        <taxon>Candidatus Sysuimicrobiales</taxon>
        <taxon>Candidatus Segetimicrobiaceae</taxon>
        <taxon>Candidatus Segetimicrobium</taxon>
    </lineage>
</organism>
<dbReference type="AlphaFoldDB" id="A0A537JWF8"/>
<dbReference type="InterPro" id="IPR029044">
    <property type="entry name" value="Nucleotide-diphossugar_trans"/>
</dbReference>
<accession>A0A537JWF8</accession>
<feature type="repeat" description="TPR" evidence="1">
    <location>
        <begin position="275"/>
        <end position="308"/>
    </location>
</feature>
<dbReference type="Pfam" id="PF00535">
    <property type="entry name" value="Glycos_transf_2"/>
    <property type="match status" value="1"/>
</dbReference>
<dbReference type="GO" id="GO:0016758">
    <property type="term" value="F:hexosyltransferase activity"/>
    <property type="evidence" value="ECO:0007669"/>
    <property type="project" value="UniProtKB-ARBA"/>
</dbReference>
<dbReference type="PROSITE" id="PS50005">
    <property type="entry name" value="TPR"/>
    <property type="match status" value="1"/>
</dbReference>
<dbReference type="InterPro" id="IPR001173">
    <property type="entry name" value="Glyco_trans_2-like"/>
</dbReference>
<evidence type="ECO:0000259" key="3">
    <source>
        <dbReference type="Pfam" id="PF00535"/>
    </source>
</evidence>
<protein>
    <submittedName>
        <fullName evidence="4">Glycosyltransferase</fullName>
    </submittedName>
</protein>
<gene>
    <name evidence="4" type="ORF">E6H00_14370</name>
</gene>
<name>A0A537JWF8_9BACT</name>
<dbReference type="SUPFAM" id="SSF53448">
    <property type="entry name" value="Nucleotide-diphospho-sugar transferases"/>
    <property type="match status" value="1"/>
</dbReference>
<dbReference type="Proteomes" id="UP000318509">
    <property type="component" value="Unassembled WGS sequence"/>
</dbReference>
<feature type="compositionally biased region" description="Polar residues" evidence="2">
    <location>
        <begin position="1"/>
        <end position="12"/>
    </location>
</feature>
<keyword evidence="1" id="KW-0802">TPR repeat</keyword>